<evidence type="ECO:0000313" key="2">
    <source>
        <dbReference type="EMBL" id="CAK9178643.1"/>
    </source>
</evidence>
<dbReference type="AlphaFoldDB" id="A0ABC8UA63"/>
<evidence type="ECO:0000313" key="3">
    <source>
        <dbReference type="Proteomes" id="UP001642360"/>
    </source>
</evidence>
<feature type="region of interest" description="Disordered" evidence="1">
    <location>
        <begin position="1"/>
        <end position="46"/>
    </location>
</feature>
<dbReference type="Proteomes" id="UP001642360">
    <property type="component" value="Unassembled WGS sequence"/>
</dbReference>
<sequence length="115" mass="12688">ISGKSAPVASRKRPIPSRVSAERLRGESTGSRHSSRGSRRPESHSKVEEVILKHNLNESGFCGITEWTRSSSSTPAPAPLSSSVESDSEKWVRFRFLGTERKEKVVAISAVERKQ</sequence>
<reference evidence="2 3" key="1">
    <citation type="submission" date="2024-02" db="EMBL/GenBank/DDBJ databases">
        <authorList>
            <person name="Vignale AGUSTIN F."/>
            <person name="Sosa J E."/>
            <person name="Modenutti C."/>
        </authorList>
    </citation>
    <scope>NUCLEOTIDE SEQUENCE [LARGE SCALE GENOMIC DNA]</scope>
</reference>
<dbReference type="EMBL" id="CAUOFW020007280">
    <property type="protein sequence ID" value="CAK9178643.1"/>
    <property type="molecule type" value="Genomic_DNA"/>
</dbReference>
<organism evidence="2 3">
    <name type="scientific">Ilex paraguariensis</name>
    <name type="common">yerba mate</name>
    <dbReference type="NCBI Taxonomy" id="185542"/>
    <lineage>
        <taxon>Eukaryota</taxon>
        <taxon>Viridiplantae</taxon>
        <taxon>Streptophyta</taxon>
        <taxon>Embryophyta</taxon>
        <taxon>Tracheophyta</taxon>
        <taxon>Spermatophyta</taxon>
        <taxon>Magnoliopsida</taxon>
        <taxon>eudicotyledons</taxon>
        <taxon>Gunneridae</taxon>
        <taxon>Pentapetalae</taxon>
        <taxon>asterids</taxon>
        <taxon>campanulids</taxon>
        <taxon>Aquifoliales</taxon>
        <taxon>Aquifoliaceae</taxon>
        <taxon>Ilex</taxon>
    </lineage>
</organism>
<keyword evidence="3" id="KW-1185">Reference proteome</keyword>
<gene>
    <name evidence="2" type="ORF">ILEXP_LOCUS48562</name>
</gene>
<proteinExistence type="predicted"/>
<accession>A0ABC8UA63</accession>
<protein>
    <submittedName>
        <fullName evidence="2">Uncharacterized protein</fullName>
    </submittedName>
</protein>
<evidence type="ECO:0000256" key="1">
    <source>
        <dbReference type="SAM" id="MobiDB-lite"/>
    </source>
</evidence>
<name>A0ABC8UA63_9AQUA</name>
<comment type="caution">
    <text evidence="2">The sequence shown here is derived from an EMBL/GenBank/DDBJ whole genome shotgun (WGS) entry which is preliminary data.</text>
</comment>
<feature type="non-terminal residue" evidence="2">
    <location>
        <position position="1"/>
    </location>
</feature>